<dbReference type="Pfam" id="PF03692">
    <property type="entry name" value="CxxCxxCC"/>
    <property type="match status" value="1"/>
</dbReference>
<dbReference type="AlphaFoldDB" id="A0A645CAG9"/>
<sequence>MIDPAKIKKEFEKVESENYKFRTYLKNHADIEELDEQFLQLHNELFKSYNCSKCRNCCKEYSIEFEEIEIVQASMLLKITKKDFMDKYIECTDNGYEVKVSPCCFLSEEGGCKIEKCKPKGCKEYPFTNKPERLFSLLNIVDFASVCPVVFEMLERLKKTYGFKVRGGKL</sequence>
<protein>
    <recommendedName>
        <fullName evidence="2">YkgJ family cysteine cluster protein</fullName>
    </recommendedName>
</protein>
<gene>
    <name evidence="1" type="ORF">SDC9_120912</name>
</gene>
<name>A0A645CAG9_9ZZZZ</name>
<evidence type="ECO:0000313" key="1">
    <source>
        <dbReference type="EMBL" id="MPM73927.1"/>
    </source>
</evidence>
<organism evidence="1">
    <name type="scientific">bioreactor metagenome</name>
    <dbReference type="NCBI Taxonomy" id="1076179"/>
    <lineage>
        <taxon>unclassified sequences</taxon>
        <taxon>metagenomes</taxon>
        <taxon>ecological metagenomes</taxon>
    </lineage>
</organism>
<evidence type="ECO:0008006" key="2">
    <source>
        <dbReference type="Google" id="ProtNLM"/>
    </source>
</evidence>
<reference evidence="1" key="1">
    <citation type="submission" date="2019-08" db="EMBL/GenBank/DDBJ databases">
        <authorList>
            <person name="Kucharzyk K."/>
            <person name="Murdoch R.W."/>
            <person name="Higgins S."/>
            <person name="Loffler F."/>
        </authorList>
    </citation>
    <scope>NUCLEOTIDE SEQUENCE</scope>
</reference>
<accession>A0A645CAG9</accession>
<dbReference type="EMBL" id="VSSQ01025653">
    <property type="protein sequence ID" value="MPM73927.1"/>
    <property type="molecule type" value="Genomic_DNA"/>
</dbReference>
<proteinExistence type="predicted"/>
<dbReference type="InterPro" id="IPR005358">
    <property type="entry name" value="Puta_zinc/iron-chelating_dom"/>
</dbReference>
<comment type="caution">
    <text evidence="1">The sequence shown here is derived from an EMBL/GenBank/DDBJ whole genome shotgun (WGS) entry which is preliminary data.</text>
</comment>